<reference evidence="5 6" key="1">
    <citation type="submission" date="2022-06" db="EMBL/GenBank/DDBJ databases">
        <title>Mesorhizobium sp. strain RP14 Genome sequencing and assembly.</title>
        <authorList>
            <person name="Kim I."/>
        </authorList>
    </citation>
    <scope>NUCLEOTIDE SEQUENCE [LARGE SCALE GENOMIC DNA]</scope>
    <source>
        <strain evidence="6">RP14(2022)</strain>
    </source>
</reference>
<dbReference type="Pfam" id="PF13561">
    <property type="entry name" value="adh_short_C2"/>
    <property type="match status" value="1"/>
</dbReference>
<name>A0ABT1C3C7_9HYPH</name>
<dbReference type="SUPFAM" id="SSF51735">
    <property type="entry name" value="NAD(P)-binding Rossmann-fold domains"/>
    <property type="match status" value="1"/>
</dbReference>
<keyword evidence="2" id="KW-0560">Oxidoreductase</keyword>
<dbReference type="PROSITE" id="PS00061">
    <property type="entry name" value="ADH_SHORT"/>
    <property type="match status" value="1"/>
</dbReference>
<dbReference type="InterPro" id="IPR057326">
    <property type="entry name" value="KR_dom"/>
</dbReference>
<dbReference type="EMBL" id="JAMXQS010000003">
    <property type="protein sequence ID" value="MCO6049339.1"/>
    <property type="molecule type" value="Genomic_DNA"/>
</dbReference>
<protein>
    <submittedName>
        <fullName evidence="5">SDR family oxidoreductase</fullName>
    </submittedName>
</protein>
<evidence type="ECO:0000256" key="1">
    <source>
        <dbReference type="ARBA" id="ARBA00006484"/>
    </source>
</evidence>
<dbReference type="PRINTS" id="PR00080">
    <property type="entry name" value="SDRFAMILY"/>
</dbReference>
<dbReference type="Gene3D" id="3.40.50.720">
    <property type="entry name" value="NAD(P)-binding Rossmann-like Domain"/>
    <property type="match status" value="1"/>
</dbReference>
<dbReference type="CDD" id="cd05233">
    <property type="entry name" value="SDR_c"/>
    <property type="match status" value="1"/>
</dbReference>
<evidence type="ECO:0000256" key="2">
    <source>
        <dbReference type="ARBA" id="ARBA00023002"/>
    </source>
</evidence>
<dbReference type="InterPro" id="IPR036291">
    <property type="entry name" value="NAD(P)-bd_dom_sf"/>
</dbReference>
<accession>A0ABT1C3C7</accession>
<keyword evidence="3" id="KW-0520">NAD</keyword>
<evidence type="ECO:0000313" key="5">
    <source>
        <dbReference type="EMBL" id="MCO6049339.1"/>
    </source>
</evidence>
<dbReference type="PANTHER" id="PTHR24321">
    <property type="entry name" value="DEHYDROGENASES, SHORT CHAIN"/>
    <property type="match status" value="1"/>
</dbReference>
<sequence length="252" mass="25870">MQPESSSRIAVLTGAGGGIGSAAVRRFLEAGYSVAMVDKQAPALDGLEQYADRLMSLPADICNPSEIAAAAGEVKKRFGGLHALIVNAGIGPGGTILETSEELWKSVIDVNLTGSFNTIKAFVPLMLETQGARSIVLTSSVLATRGARNMAAYGASKAGLIGLMQSAAQEFAGAGITANGIAPGPIHTPLLDSMAGDTLGELARMVPVGRLGTPRDVADAVVFLAGEGAMYITGQLLVIDGGLNGRAYWRDK</sequence>
<proteinExistence type="inferred from homology"/>
<organism evidence="5 6">
    <name type="scientific">Mesorhizobium liriopis</name>
    <dbReference type="NCBI Taxonomy" id="2953882"/>
    <lineage>
        <taxon>Bacteria</taxon>
        <taxon>Pseudomonadati</taxon>
        <taxon>Pseudomonadota</taxon>
        <taxon>Alphaproteobacteria</taxon>
        <taxon>Hyphomicrobiales</taxon>
        <taxon>Phyllobacteriaceae</taxon>
        <taxon>Mesorhizobium</taxon>
    </lineage>
</organism>
<feature type="domain" description="Ketoreductase" evidence="4">
    <location>
        <begin position="8"/>
        <end position="184"/>
    </location>
</feature>
<dbReference type="Proteomes" id="UP001205906">
    <property type="component" value="Unassembled WGS sequence"/>
</dbReference>
<comment type="similarity">
    <text evidence="1">Belongs to the short-chain dehydrogenases/reductases (SDR) family.</text>
</comment>
<evidence type="ECO:0000259" key="4">
    <source>
        <dbReference type="SMART" id="SM00822"/>
    </source>
</evidence>
<dbReference type="SMART" id="SM00822">
    <property type="entry name" value="PKS_KR"/>
    <property type="match status" value="1"/>
</dbReference>
<dbReference type="InterPro" id="IPR020904">
    <property type="entry name" value="Sc_DH/Rdtase_CS"/>
</dbReference>
<dbReference type="PRINTS" id="PR00081">
    <property type="entry name" value="GDHRDH"/>
</dbReference>
<evidence type="ECO:0000313" key="6">
    <source>
        <dbReference type="Proteomes" id="UP001205906"/>
    </source>
</evidence>
<evidence type="ECO:0000256" key="3">
    <source>
        <dbReference type="ARBA" id="ARBA00023027"/>
    </source>
</evidence>
<gene>
    <name evidence="5" type="ORF">NGM99_05995</name>
</gene>
<dbReference type="PANTHER" id="PTHR24321:SF8">
    <property type="entry name" value="ESTRADIOL 17-BETA-DEHYDROGENASE 8-RELATED"/>
    <property type="match status" value="1"/>
</dbReference>
<dbReference type="InterPro" id="IPR002347">
    <property type="entry name" value="SDR_fam"/>
</dbReference>
<keyword evidence="6" id="KW-1185">Reference proteome</keyword>
<comment type="caution">
    <text evidence="5">The sequence shown here is derived from an EMBL/GenBank/DDBJ whole genome shotgun (WGS) entry which is preliminary data.</text>
</comment>